<reference evidence="2 3" key="1">
    <citation type="submission" date="2020-02" db="EMBL/GenBank/DDBJ databases">
        <title>Genome sequence of strain CCNWXJ40-4.</title>
        <authorList>
            <person name="Gao J."/>
            <person name="Sun J."/>
        </authorList>
    </citation>
    <scope>NUCLEOTIDE SEQUENCE [LARGE SCALE GENOMIC DNA]</scope>
    <source>
        <strain evidence="2 3">CCNWXJ 40-4</strain>
    </source>
</reference>
<accession>A0A6G4WFV9</accession>
<organism evidence="2 3">
    <name type="scientific">Allomesorhizobium camelthorni</name>
    <dbReference type="NCBI Taxonomy" id="475069"/>
    <lineage>
        <taxon>Bacteria</taxon>
        <taxon>Pseudomonadati</taxon>
        <taxon>Pseudomonadota</taxon>
        <taxon>Alphaproteobacteria</taxon>
        <taxon>Hyphomicrobiales</taxon>
        <taxon>Phyllobacteriaceae</taxon>
        <taxon>Allomesorhizobium</taxon>
    </lineage>
</organism>
<name>A0A6G4WFV9_9HYPH</name>
<evidence type="ECO:0000313" key="3">
    <source>
        <dbReference type="Proteomes" id="UP001642900"/>
    </source>
</evidence>
<sequence>MKTNNIALDLKVARHKAGLRQLDCAHLLGVHKTRISNIENGRSAPTTLEVATLSLVYGKPMESLLAGLLDEVVDELIPRLRSIPTAPTSIAVTFNRTHTLSQLAIRLEALITTENGRA</sequence>
<evidence type="ECO:0000313" key="2">
    <source>
        <dbReference type="EMBL" id="NGO53489.1"/>
    </source>
</evidence>
<dbReference type="SMART" id="SM00530">
    <property type="entry name" value="HTH_XRE"/>
    <property type="match status" value="1"/>
</dbReference>
<dbReference type="EMBL" id="JAAKZF010000032">
    <property type="protein sequence ID" value="NGO53489.1"/>
    <property type="molecule type" value="Genomic_DNA"/>
</dbReference>
<proteinExistence type="predicted"/>
<dbReference type="Proteomes" id="UP001642900">
    <property type="component" value="Unassembled WGS sequence"/>
</dbReference>
<gene>
    <name evidence="2" type="ORF">G6N73_20380</name>
</gene>
<dbReference type="GO" id="GO:0003677">
    <property type="term" value="F:DNA binding"/>
    <property type="evidence" value="ECO:0007669"/>
    <property type="project" value="InterPro"/>
</dbReference>
<evidence type="ECO:0000259" key="1">
    <source>
        <dbReference type="PROSITE" id="PS50943"/>
    </source>
</evidence>
<dbReference type="Pfam" id="PF01381">
    <property type="entry name" value="HTH_3"/>
    <property type="match status" value="1"/>
</dbReference>
<feature type="domain" description="HTH cro/C1-type" evidence="1">
    <location>
        <begin position="10"/>
        <end position="64"/>
    </location>
</feature>
<dbReference type="InterPro" id="IPR001387">
    <property type="entry name" value="Cro/C1-type_HTH"/>
</dbReference>
<keyword evidence="3" id="KW-1185">Reference proteome</keyword>
<dbReference type="PROSITE" id="PS50943">
    <property type="entry name" value="HTH_CROC1"/>
    <property type="match status" value="1"/>
</dbReference>
<protein>
    <submittedName>
        <fullName evidence="2">Helix-turn-helix transcriptional regulator</fullName>
    </submittedName>
</protein>
<dbReference type="AlphaFoldDB" id="A0A6G4WFV9"/>
<dbReference type="SUPFAM" id="SSF47413">
    <property type="entry name" value="lambda repressor-like DNA-binding domains"/>
    <property type="match status" value="1"/>
</dbReference>
<dbReference type="Gene3D" id="1.10.260.40">
    <property type="entry name" value="lambda repressor-like DNA-binding domains"/>
    <property type="match status" value="1"/>
</dbReference>
<dbReference type="InterPro" id="IPR010982">
    <property type="entry name" value="Lambda_DNA-bd_dom_sf"/>
</dbReference>
<dbReference type="CDD" id="cd00093">
    <property type="entry name" value="HTH_XRE"/>
    <property type="match status" value="1"/>
</dbReference>
<comment type="caution">
    <text evidence="2">The sequence shown here is derived from an EMBL/GenBank/DDBJ whole genome shotgun (WGS) entry which is preliminary data.</text>
</comment>
<dbReference type="RefSeq" id="WP_165030910.1">
    <property type="nucleotide sequence ID" value="NZ_JAAKZF010000032.1"/>
</dbReference>